<organism evidence="2 3">
    <name type="scientific">Symbiodinium microadriaticum</name>
    <name type="common">Dinoflagellate</name>
    <name type="synonym">Zooxanthella microadriatica</name>
    <dbReference type="NCBI Taxonomy" id="2951"/>
    <lineage>
        <taxon>Eukaryota</taxon>
        <taxon>Sar</taxon>
        <taxon>Alveolata</taxon>
        <taxon>Dinophyceae</taxon>
        <taxon>Suessiales</taxon>
        <taxon>Symbiodiniaceae</taxon>
        <taxon>Symbiodinium</taxon>
    </lineage>
</organism>
<dbReference type="Gene3D" id="2.130.10.30">
    <property type="entry name" value="Regulator of chromosome condensation 1/beta-lactamase-inhibitor protein II"/>
    <property type="match status" value="1"/>
</dbReference>
<name>A0A1Q9EQU2_SYMMI</name>
<dbReference type="EMBL" id="LSRX01000091">
    <property type="protein sequence ID" value="OLQ09748.1"/>
    <property type="molecule type" value="Genomic_DNA"/>
</dbReference>
<reference evidence="2 3" key="1">
    <citation type="submission" date="2016-02" db="EMBL/GenBank/DDBJ databases">
        <title>Genome analysis of coral dinoflagellate symbionts highlights evolutionary adaptations to a symbiotic lifestyle.</title>
        <authorList>
            <person name="Aranda M."/>
            <person name="Li Y."/>
            <person name="Liew Y.J."/>
            <person name="Baumgarten S."/>
            <person name="Simakov O."/>
            <person name="Wilson M."/>
            <person name="Piel J."/>
            <person name="Ashoor H."/>
            <person name="Bougouffa S."/>
            <person name="Bajic V.B."/>
            <person name="Ryu T."/>
            <person name="Ravasi T."/>
            <person name="Bayer T."/>
            <person name="Micklem G."/>
            <person name="Kim H."/>
            <person name="Bhak J."/>
            <person name="Lajeunesse T.C."/>
            <person name="Voolstra C.R."/>
        </authorList>
    </citation>
    <scope>NUCLEOTIDE SEQUENCE [LARGE SCALE GENOMIC DNA]</scope>
    <source>
        <strain evidence="2 3">CCMP2467</strain>
    </source>
</reference>
<dbReference type="OrthoDB" id="432401at2759"/>
<keyword evidence="3" id="KW-1185">Reference proteome</keyword>
<feature type="region of interest" description="Disordered" evidence="1">
    <location>
        <begin position="1"/>
        <end position="22"/>
    </location>
</feature>
<dbReference type="SUPFAM" id="SSF50985">
    <property type="entry name" value="RCC1/BLIP-II"/>
    <property type="match status" value="1"/>
</dbReference>
<evidence type="ECO:0000256" key="1">
    <source>
        <dbReference type="SAM" id="MobiDB-lite"/>
    </source>
</evidence>
<sequence>VDLRPAFFHPGGDTGGAGSPQVPALPSALKLPVFKARGPPPRPQCLPPAPAVGIPSITKTDYTSYAGATAFFAAILNSGSVVSWGDPRAGGDGSMIEGHLVREILSNSRAFAILESGFVVTWGDPAYGGECNTGHPRGVIALQATISAFTAILQDGSVVTWGFATEGGDSSRVQAQLRDVVSIAADTRSFTAILSNGSLVAWGAA</sequence>
<dbReference type="AlphaFoldDB" id="A0A1Q9EQU2"/>
<dbReference type="InterPro" id="IPR009091">
    <property type="entry name" value="RCC1/BLIP-II"/>
</dbReference>
<dbReference type="Proteomes" id="UP000186817">
    <property type="component" value="Unassembled WGS sequence"/>
</dbReference>
<feature type="non-terminal residue" evidence="2">
    <location>
        <position position="1"/>
    </location>
</feature>
<evidence type="ECO:0008006" key="4">
    <source>
        <dbReference type="Google" id="ProtNLM"/>
    </source>
</evidence>
<evidence type="ECO:0000313" key="3">
    <source>
        <dbReference type="Proteomes" id="UP000186817"/>
    </source>
</evidence>
<comment type="caution">
    <text evidence="2">The sequence shown here is derived from an EMBL/GenBank/DDBJ whole genome shotgun (WGS) entry which is preliminary data.</text>
</comment>
<protein>
    <recommendedName>
        <fullName evidence="4">E3 ubiquitin-protein ligase HERC2</fullName>
    </recommendedName>
</protein>
<gene>
    <name evidence="2" type="ORF">AK812_SmicGene6593</name>
</gene>
<proteinExistence type="predicted"/>
<accession>A0A1Q9EQU2</accession>
<evidence type="ECO:0000313" key="2">
    <source>
        <dbReference type="EMBL" id="OLQ09748.1"/>
    </source>
</evidence>